<organism evidence="3 4">
    <name type="scientific">Arenimonas maotaiensis</name>
    <dbReference type="NCBI Taxonomy" id="1446479"/>
    <lineage>
        <taxon>Bacteria</taxon>
        <taxon>Pseudomonadati</taxon>
        <taxon>Pseudomonadota</taxon>
        <taxon>Gammaproteobacteria</taxon>
        <taxon>Lysobacterales</taxon>
        <taxon>Lysobacteraceae</taxon>
        <taxon>Arenimonas</taxon>
    </lineage>
</organism>
<dbReference type="PROSITE" id="PS50404">
    <property type="entry name" value="GST_NTER"/>
    <property type="match status" value="1"/>
</dbReference>
<feature type="domain" description="GST C-terminal" evidence="2">
    <location>
        <begin position="62"/>
        <end position="211"/>
    </location>
</feature>
<proteinExistence type="predicted"/>
<dbReference type="Gene3D" id="1.20.1050.10">
    <property type="match status" value="1"/>
</dbReference>
<evidence type="ECO:0000313" key="3">
    <source>
        <dbReference type="EMBL" id="GGF85660.1"/>
    </source>
</evidence>
<dbReference type="SFLD" id="SFLDS00019">
    <property type="entry name" value="Glutathione_Transferase_(cytos"/>
    <property type="match status" value="1"/>
</dbReference>
<sequence>MATAPRSRNTLTLYSAKNCVVCHKVRMVMAAKGLTYDLIPVDTANPPEDLLLLAPHYHSVPTLVERDNAIYISNVIAEYLDERYPHPALMPAEPIFRAMHRIAVRQVEQDWVPQVQAIMAGGKGVEPARKRLRELILESLPFFKGNRFFFGNDMSLVDCAITPIIWRLPALGVVLPKDAKCVEDYGLRIFRNPAFTRSMTAEEKALRDMAFS</sequence>
<dbReference type="SUPFAM" id="SSF47616">
    <property type="entry name" value="GST C-terminal domain-like"/>
    <property type="match status" value="1"/>
</dbReference>
<dbReference type="PROSITE" id="PS50405">
    <property type="entry name" value="GST_CTER"/>
    <property type="match status" value="1"/>
</dbReference>
<comment type="caution">
    <text evidence="3">The sequence shown here is derived from an EMBL/GenBank/DDBJ whole genome shotgun (WGS) entry which is preliminary data.</text>
</comment>
<dbReference type="EMBL" id="BMFO01000001">
    <property type="protein sequence ID" value="GGF85660.1"/>
    <property type="molecule type" value="Genomic_DNA"/>
</dbReference>
<evidence type="ECO:0000259" key="1">
    <source>
        <dbReference type="PROSITE" id="PS50404"/>
    </source>
</evidence>
<dbReference type="InterPro" id="IPR036249">
    <property type="entry name" value="Thioredoxin-like_sf"/>
</dbReference>
<dbReference type="InterPro" id="IPR050983">
    <property type="entry name" value="GST_Omega/HSP26"/>
</dbReference>
<dbReference type="InterPro" id="IPR036282">
    <property type="entry name" value="Glutathione-S-Trfase_C_sf"/>
</dbReference>
<keyword evidence="4" id="KW-1185">Reference proteome</keyword>
<evidence type="ECO:0000313" key="4">
    <source>
        <dbReference type="Proteomes" id="UP000632858"/>
    </source>
</evidence>
<gene>
    <name evidence="3" type="primary">sspA</name>
    <name evidence="3" type="ORF">GCM10010960_04580</name>
</gene>
<dbReference type="InterPro" id="IPR004045">
    <property type="entry name" value="Glutathione_S-Trfase_N"/>
</dbReference>
<dbReference type="SUPFAM" id="SSF52833">
    <property type="entry name" value="Thioredoxin-like"/>
    <property type="match status" value="1"/>
</dbReference>
<dbReference type="Gene3D" id="3.40.30.10">
    <property type="entry name" value="Glutaredoxin"/>
    <property type="match status" value="1"/>
</dbReference>
<dbReference type="InterPro" id="IPR010987">
    <property type="entry name" value="Glutathione-S-Trfase_C-like"/>
</dbReference>
<evidence type="ECO:0000259" key="2">
    <source>
        <dbReference type="PROSITE" id="PS50405"/>
    </source>
</evidence>
<name>A0A917FJ83_9GAMM</name>
<dbReference type="AlphaFoldDB" id="A0A917FJ83"/>
<dbReference type="Pfam" id="PF13409">
    <property type="entry name" value="GST_N_2"/>
    <property type="match status" value="1"/>
</dbReference>
<reference evidence="3" key="1">
    <citation type="journal article" date="2014" name="Int. J. Syst. Evol. Microbiol.">
        <title>Complete genome sequence of Corynebacterium casei LMG S-19264T (=DSM 44701T), isolated from a smear-ripened cheese.</title>
        <authorList>
            <consortium name="US DOE Joint Genome Institute (JGI-PGF)"/>
            <person name="Walter F."/>
            <person name="Albersmeier A."/>
            <person name="Kalinowski J."/>
            <person name="Ruckert C."/>
        </authorList>
    </citation>
    <scope>NUCLEOTIDE SEQUENCE</scope>
    <source>
        <strain evidence="3">CGMCC 1.12726</strain>
    </source>
</reference>
<dbReference type="GO" id="GO:0005737">
    <property type="term" value="C:cytoplasm"/>
    <property type="evidence" value="ECO:0007669"/>
    <property type="project" value="TreeGrafter"/>
</dbReference>
<dbReference type="PANTHER" id="PTHR43968">
    <property type="match status" value="1"/>
</dbReference>
<dbReference type="RefSeq" id="WP_188447315.1">
    <property type="nucleotide sequence ID" value="NZ_BMFO01000001.1"/>
</dbReference>
<accession>A0A917FJ83</accession>
<feature type="domain" description="GST N-terminal" evidence="1">
    <location>
        <begin position="9"/>
        <end position="88"/>
    </location>
</feature>
<dbReference type="Pfam" id="PF00043">
    <property type="entry name" value="GST_C"/>
    <property type="match status" value="1"/>
</dbReference>
<dbReference type="InterPro" id="IPR004046">
    <property type="entry name" value="GST_C"/>
</dbReference>
<protein>
    <submittedName>
        <fullName evidence="3">Stringent starvation protein A</fullName>
    </submittedName>
</protein>
<dbReference type="SFLD" id="SFLDG00358">
    <property type="entry name" value="Main_(cytGST)"/>
    <property type="match status" value="1"/>
</dbReference>
<dbReference type="Proteomes" id="UP000632858">
    <property type="component" value="Unassembled WGS sequence"/>
</dbReference>
<dbReference type="InterPro" id="IPR040079">
    <property type="entry name" value="Glutathione_S-Trfase"/>
</dbReference>
<dbReference type="PANTHER" id="PTHR43968:SF6">
    <property type="entry name" value="GLUTATHIONE S-TRANSFERASE OMEGA"/>
    <property type="match status" value="1"/>
</dbReference>
<reference evidence="3" key="2">
    <citation type="submission" date="2020-09" db="EMBL/GenBank/DDBJ databases">
        <authorList>
            <person name="Sun Q."/>
            <person name="Zhou Y."/>
        </authorList>
    </citation>
    <scope>NUCLEOTIDE SEQUENCE</scope>
    <source>
        <strain evidence="3">CGMCC 1.12726</strain>
    </source>
</reference>